<evidence type="ECO:0000256" key="2">
    <source>
        <dbReference type="ARBA" id="ARBA00022737"/>
    </source>
</evidence>
<dbReference type="InterPro" id="IPR050844">
    <property type="entry name" value="Coatomer_complex_subunit"/>
</dbReference>
<dbReference type="InterPro" id="IPR027417">
    <property type="entry name" value="P-loop_NTPase"/>
</dbReference>
<dbReference type="PANTHER" id="PTHR19876:SF2">
    <property type="entry name" value="COATOMER SUBUNIT BETA"/>
    <property type="match status" value="1"/>
</dbReference>
<dbReference type="GO" id="GO:0006886">
    <property type="term" value="P:intracellular protein transport"/>
    <property type="evidence" value="ECO:0007669"/>
    <property type="project" value="TreeGrafter"/>
</dbReference>
<dbReference type="InterPro" id="IPR031348">
    <property type="entry name" value="PigL_N"/>
</dbReference>
<feature type="repeat" description="WD" evidence="3">
    <location>
        <begin position="706"/>
        <end position="737"/>
    </location>
</feature>
<dbReference type="AlphaFoldDB" id="A0A9P6KP69"/>
<dbReference type="GO" id="GO:0006890">
    <property type="term" value="P:retrograde vesicle-mediated transport, Golgi to endoplasmic reticulum"/>
    <property type="evidence" value="ECO:0007669"/>
    <property type="project" value="TreeGrafter"/>
</dbReference>
<accession>A0A9P6KP69</accession>
<evidence type="ECO:0000256" key="1">
    <source>
        <dbReference type="ARBA" id="ARBA00022574"/>
    </source>
</evidence>
<dbReference type="InterPro" id="IPR036322">
    <property type="entry name" value="WD40_repeat_dom_sf"/>
</dbReference>
<dbReference type="InterPro" id="IPR001680">
    <property type="entry name" value="WD40_rpt"/>
</dbReference>
<dbReference type="PANTHER" id="PTHR19876">
    <property type="entry name" value="COATOMER"/>
    <property type="match status" value="1"/>
</dbReference>
<dbReference type="InterPro" id="IPR056884">
    <property type="entry name" value="NPHP3-like_N"/>
</dbReference>
<dbReference type="OrthoDB" id="674604at2759"/>
<dbReference type="SUPFAM" id="SSF52540">
    <property type="entry name" value="P-loop containing nucleoside triphosphate hydrolases"/>
    <property type="match status" value="1"/>
</dbReference>
<dbReference type="CDD" id="cd00200">
    <property type="entry name" value="WD40"/>
    <property type="match status" value="1"/>
</dbReference>
<keyword evidence="1 3" id="KW-0853">WD repeat</keyword>
<protein>
    <submittedName>
        <fullName evidence="6">Vegetative incompatibility protein HET-E-1-like protein 7</fullName>
    </submittedName>
</protein>
<feature type="domain" description="Nephrocystin 3-like N-terminal" evidence="5">
    <location>
        <begin position="189"/>
        <end position="334"/>
    </location>
</feature>
<feature type="domain" description="Azaphilone pigments biosynthesis cluster protein L N-terminal" evidence="4">
    <location>
        <begin position="1"/>
        <end position="140"/>
    </location>
</feature>
<gene>
    <name evidence="6" type="ORF">PMIN01_08048</name>
</gene>
<dbReference type="GO" id="GO:0030126">
    <property type="term" value="C:COPI vesicle coat"/>
    <property type="evidence" value="ECO:0007669"/>
    <property type="project" value="TreeGrafter"/>
</dbReference>
<dbReference type="InterPro" id="IPR019775">
    <property type="entry name" value="WD40_repeat_CS"/>
</dbReference>
<evidence type="ECO:0000259" key="4">
    <source>
        <dbReference type="Pfam" id="PF17111"/>
    </source>
</evidence>
<dbReference type="InterPro" id="IPR020472">
    <property type="entry name" value="WD40_PAC1"/>
</dbReference>
<reference evidence="6" key="1">
    <citation type="journal article" date="2020" name="Mol. Plant Microbe Interact.">
        <title>Genome Sequence of the Biocontrol Agent Coniothyrium minitans strain Conio (IMI 134523).</title>
        <authorList>
            <person name="Patel D."/>
            <person name="Shittu T.A."/>
            <person name="Baroncelli R."/>
            <person name="Muthumeenakshi S."/>
            <person name="Osborne T.H."/>
            <person name="Janganan T.K."/>
            <person name="Sreenivasaprasad S."/>
        </authorList>
    </citation>
    <scope>NUCLEOTIDE SEQUENCE</scope>
    <source>
        <strain evidence="6">Conio</strain>
    </source>
</reference>
<dbReference type="InterPro" id="IPR015943">
    <property type="entry name" value="WD40/YVTN_repeat-like_dom_sf"/>
</dbReference>
<dbReference type="PROSITE" id="PS50082">
    <property type="entry name" value="WD_REPEATS_2"/>
    <property type="match status" value="4"/>
</dbReference>
<dbReference type="Pfam" id="PF24883">
    <property type="entry name" value="NPHP3_N"/>
    <property type="match status" value="1"/>
</dbReference>
<dbReference type="PRINTS" id="PR00320">
    <property type="entry name" value="GPROTEINBRPT"/>
</dbReference>
<dbReference type="GO" id="GO:0006888">
    <property type="term" value="P:endoplasmic reticulum to Golgi vesicle-mediated transport"/>
    <property type="evidence" value="ECO:0007669"/>
    <property type="project" value="TreeGrafter"/>
</dbReference>
<proteinExistence type="predicted"/>
<dbReference type="Gene3D" id="3.40.50.300">
    <property type="entry name" value="P-loop containing nucleotide triphosphate hydrolases"/>
    <property type="match status" value="1"/>
</dbReference>
<dbReference type="Pfam" id="PF17111">
    <property type="entry name" value="PigL_N"/>
    <property type="match status" value="1"/>
</dbReference>
<dbReference type="PROSITE" id="PS00678">
    <property type="entry name" value="WD_REPEATS_1"/>
    <property type="match status" value="2"/>
</dbReference>
<comment type="caution">
    <text evidence="6">The sequence shown here is derived from an EMBL/GenBank/DDBJ whole genome shotgun (WGS) entry which is preliminary data.</text>
</comment>
<feature type="repeat" description="WD" evidence="3">
    <location>
        <begin position="832"/>
        <end position="862"/>
    </location>
</feature>
<keyword evidence="2" id="KW-0677">Repeat</keyword>
<dbReference type="Pfam" id="PF00400">
    <property type="entry name" value="WD40"/>
    <property type="match status" value="4"/>
</dbReference>
<feature type="repeat" description="WD" evidence="3">
    <location>
        <begin position="790"/>
        <end position="831"/>
    </location>
</feature>
<organism evidence="6 7">
    <name type="scientific">Paraphaeosphaeria minitans</name>
    <dbReference type="NCBI Taxonomy" id="565426"/>
    <lineage>
        <taxon>Eukaryota</taxon>
        <taxon>Fungi</taxon>
        <taxon>Dikarya</taxon>
        <taxon>Ascomycota</taxon>
        <taxon>Pezizomycotina</taxon>
        <taxon>Dothideomycetes</taxon>
        <taxon>Pleosporomycetidae</taxon>
        <taxon>Pleosporales</taxon>
        <taxon>Massarineae</taxon>
        <taxon>Didymosphaeriaceae</taxon>
        <taxon>Paraphaeosphaeria</taxon>
    </lineage>
</organism>
<name>A0A9P6KP69_9PLEO</name>
<dbReference type="SUPFAM" id="SSF50978">
    <property type="entry name" value="WD40 repeat-like"/>
    <property type="match status" value="1"/>
</dbReference>
<evidence type="ECO:0000256" key="3">
    <source>
        <dbReference type="PROSITE-ProRule" id="PRU00221"/>
    </source>
</evidence>
<feature type="repeat" description="WD" evidence="3">
    <location>
        <begin position="748"/>
        <end position="789"/>
    </location>
</feature>
<dbReference type="GO" id="GO:0006891">
    <property type="term" value="P:intra-Golgi vesicle-mediated transport"/>
    <property type="evidence" value="ECO:0007669"/>
    <property type="project" value="TreeGrafter"/>
</dbReference>
<evidence type="ECO:0000313" key="7">
    <source>
        <dbReference type="Proteomes" id="UP000756921"/>
    </source>
</evidence>
<keyword evidence="7" id="KW-1185">Reference proteome</keyword>
<sequence length="862" mass="96349">MDGLSGAASVIAVVDISAKVASLCLQYLAEVRRAKGDIERLHQKVDDTKGILKKLQQLLDKRGKSQLPTTNTLLDPLQRCLQELKELEATLQTNLEPSGRRKAMQRFCLRALKWPLTSKGVEKTVQNLEKYGHTFSLALQVDQTILVTDISEQLDLTKLPVAIGASFDSHADEHNARCLLNTRTDLLKTIANWANNKDSKPIFWLCGMAGTGKSTIARTAAHSFNKNGQLGASFFFRKGEGERGNASRFFSTIAIDLVACEPGMLPNIKKALDEDPALPHKALKDQFEKLILHPLLGMQQTHSATTTRVIVIDALDECQGMQSVSLRVLVTSRQELHIRLGFQEMPNRTYQDLVLHEVAKNTVEHDIRLFYEHELSVIRRARMLSPDWPTGDQIHALVEQAVPLFIFAATVCRYIGTKGGHPEGYLRKVLEYKKSTFSQLDRTYLPILEQLLVEQEEDEKEAWLQAFREIVGRIVVLESPLSLASLARLLQVPQIEVECRLDALHSVLNVPDNKDVPVRLLHLSFRDFLVDCQRQKKHQFWVDAPEAHKSLAFYCLELMSKPGGLCKNICSLSGPRVMRSETDDGMVTSNLARELQYACRYWEHLLHWLEALSLMRELSRCFDLIDRLRSLVTPSATAVISFLRDAKEFVLRFQPIVEVVPLQVYYSALTFAPEKSLIRRTFENLAPQNIKVSKRETYWDACRSTLEGHSNYVNAVTFSPDGKLVASASTDNTVRLWVAEIGTHQSALKCHSDAVSALAFSPDGELVASASYDNTVRLWETKTGAHRSTLRGHSSSINAVAFSPDGKLLASASDDGIVQLWEAETGAHHITLEGHSDSVNAVAFSPDGRLIASASYDGTVRL</sequence>
<evidence type="ECO:0000259" key="5">
    <source>
        <dbReference type="Pfam" id="PF24883"/>
    </source>
</evidence>
<dbReference type="Gene3D" id="2.130.10.10">
    <property type="entry name" value="YVTN repeat-like/Quinoprotein amine dehydrogenase"/>
    <property type="match status" value="1"/>
</dbReference>
<evidence type="ECO:0000313" key="6">
    <source>
        <dbReference type="EMBL" id="KAF9733705.1"/>
    </source>
</evidence>
<dbReference type="EMBL" id="WJXW01000008">
    <property type="protein sequence ID" value="KAF9733705.1"/>
    <property type="molecule type" value="Genomic_DNA"/>
</dbReference>
<dbReference type="PROSITE" id="PS50294">
    <property type="entry name" value="WD_REPEATS_REGION"/>
    <property type="match status" value="4"/>
</dbReference>
<dbReference type="Proteomes" id="UP000756921">
    <property type="component" value="Unassembled WGS sequence"/>
</dbReference>
<dbReference type="SMART" id="SM00320">
    <property type="entry name" value="WD40"/>
    <property type="match status" value="4"/>
</dbReference>